<keyword evidence="2 7" id="KW-0812">Transmembrane</keyword>
<accession>A0A7Y7EB00</accession>
<dbReference type="PANTHER" id="PTHR42718">
    <property type="entry name" value="MAJOR FACILITATOR SUPERFAMILY MULTIDRUG TRANSPORTER MFSC"/>
    <property type="match status" value="1"/>
</dbReference>
<proteinExistence type="predicted"/>
<protein>
    <submittedName>
        <fullName evidence="9">MFS transporter</fullName>
    </submittedName>
</protein>
<evidence type="ECO:0000256" key="6">
    <source>
        <dbReference type="SAM" id="MobiDB-lite"/>
    </source>
</evidence>
<dbReference type="InterPro" id="IPR011701">
    <property type="entry name" value="MFS"/>
</dbReference>
<feature type="region of interest" description="Disordered" evidence="6">
    <location>
        <begin position="511"/>
        <end position="537"/>
    </location>
</feature>
<feature type="transmembrane region" description="Helical" evidence="7">
    <location>
        <begin position="367"/>
        <end position="390"/>
    </location>
</feature>
<feature type="transmembrane region" description="Helical" evidence="7">
    <location>
        <begin position="308"/>
        <end position="328"/>
    </location>
</feature>
<dbReference type="SUPFAM" id="SSF103473">
    <property type="entry name" value="MFS general substrate transporter"/>
    <property type="match status" value="1"/>
</dbReference>
<feature type="transmembrane region" description="Helical" evidence="7">
    <location>
        <begin position="21"/>
        <end position="43"/>
    </location>
</feature>
<feature type="transmembrane region" description="Helical" evidence="7">
    <location>
        <begin position="335"/>
        <end position="355"/>
    </location>
</feature>
<dbReference type="GO" id="GO:0022857">
    <property type="term" value="F:transmembrane transporter activity"/>
    <property type="evidence" value="ECO:0007669"/>
    <property type="project" value="InterPro"/>
</dbReference>
<dbReference type="Proteomes" id="UP000587462">
    <property type="component" value="Unassembled WGS sequence"/>
</dbReference>
<dbReference type="InterPro" id="IPR020846">
    <property type="entry name" value="MFS_dom"/>
</dbReference>
<comment type="subcellular location">
    <subcellularLocation>
        <location evidence="1">Cell membrane</location>
        <topology evidence="1">Multi-pass membrane protein</topology>
    </subcellularLocation>
</comment>
<feature type="transmembrane region" description="Helical" evidence="7">
    <location>
        <begin position="206"/>
        <end position="226"/>
    </location>
</feature>
<name>A0A7Y7EB00_STRMO</name>
<evidence type="ECO:0000313" key="10">
    <source>
        <dbReference type="Proteomes" id="UP000587462"/>
    </source>
</evidence>
<organism evidence="9 10">
    <name type="scientific">Streptomyces morookaense</name>
    <name type="common">Streptoverticillium morookaense</name>
    <dbReference type="NCBI Taxonomy" id="1970"/>
    <lineage>
        <taxon>Bacteria</taxon>
        <taxon>Bacillati</taxon>
        <taxon>Actinomycetota</taxon>
        <taxon>Actinomycetes</taxon>
        <taxon>Kitasatosporales</taxon>
        <taxon>Streptomycetaceae</taxon>
        <taxon>Streptomyces</taxon>
    </lineage>
</organism>
<keyword evidence="10" id="KW-1185">Reference proteome</keyword>
<feature type="transmembrane region" description="Helical" evidence="7">
    <location>
        <begin position="55"/>
        <end position="75"/>
    </location>
</feature>
<reference evidence="9 10" key="1">
    <citation type="submission" date="2020-04" db="EMBL/GenBank/DDBJ databases">
        <title>Draft Genome Sequence of Streptomyces morookaense DSM 40503, an 8-azaguanine-producing strain.</title>
        <authorList>
            <person name="Qi J."/>
            <person name="Gao J.-M."/>
        </authorList>
    </citation>
    <scope>NUCLEOTIDE SEQUENCE [LARGE SCALE GENOMIC DNA]</scope>
    <source>
        <strain evidence="9 10">DSM 40503</strain>
    </source>
</reference>
<dbReference type="PROSITE" id="PS50850">
    <property type="entry name" value="MFS"/>
    <property type="match status" value="1"/>
</dbReference>
<feature type="transmembrane region" description="Helical" evidence="7">
    <location>
        <begin position="87"/>
        <end position="110"/>
    </location>
</feature>
<keyword evidence="5" id="KW-0046">Antibiotic resistance</keyword>
<evidence type="ECO:0000256" key="4">
    <source>
        <dbReference type="ARBA" id="ARBA00023136"/>
    </source>
</evidence>
<dbReference type="InterPro" id="IPR036259">
    <property type="entry name" value="MFS_trans_sf"/>
</dbReference>
<dbReference type="RefSeq" id="WP_171087319.1">
    <property type="nucleotide sequence ID" value="NZ_BNBU01000006.1"/>
</dbReference>
<gene>
    <name evidence="9" type="ORF">HG542_30950</name>
</gene>
<evidence type="ECO:0000256" key="3">
    <source>
        <dbReference type="ARBA" id="ARBA00022989"/>
    </source>
</evidence>
<evidence type="ECO:0000313" key="9">
    <source>
        <dbReference type="EMBL" id="NVK82036.1"/>
    </source>
</evidence>
<evidence type="ECO:0000256" key="2">
    <source>
        <dbReference type="ARBA" id="ARBA00022692"/>
    </source>
</evidence>
<comment type="caution">
    <text evidence="9">The sequence shown here is derived from an EMBL/GenBank/DDBJ whole genome shotgun (WGS) entry which is preliminary data.</text>
</comment>
<keyword evidence="3 7" id="KW-1133">Transmembrane helix</keyword>
<evidence type="ECO:0000259" key="8">
    <source>
        <dbReference type="PROSITE" id="PS50850"/>
    </source>
</evidence>
<dbReference type="Pfam" id="PF07690">
    <property type="entry name" value="MFS_1"/>
    <property type="match status" value="1"/>
</dbReference>
<dbReference type="GO" id="GO:0005886">
    <property type="term" value="C:plasma membrane"/>
    <property type="evidence" value="ECO:0007669"/>
    <property type="project" value="UniProtKB-SubCell"/>
</dbReference>
<evidence type="ECO:0000256" key="5">
    <source>
        <dbReference type="ARBA" id="ARBA00023251"/>
    </source>
</evidence>
<feature type="transmembrane region" description="Helical" evidence="7">
    <location>
        <begin position="483"/>
        <end position="502"/>
    </location>
</feature>
<dbReference type="PANTHER" id="PTHR42718:SF42">
    <property type="entry name" value="EXPORT PROTEIN"/>
    <property type="match status" value="1"/>
</dbReference>
<feature type="transmembrane region" description="Helical" evidence="7">
    <location>
        <begin position="411"/>
        <end position="428"/>
    </location>
</feature>
<dbReference type="AlphaFoldDB" id="A0A7Y7EB00"/>
<dbReference type="EMBL" id="JABBXF010000104">
    <property type="protein sequence ID" value="NVK82036.1"/>
    <property type="molecule type" value="Genomic_DNA"/>
</dbReference>
<keyword evidence="4 7" id="KW-0472">Membrane</keyword>
<evidence type="ECO:0000256" key="7">
    <source>
        <dbReference type="SAM" id="Phobius"/>
    </source>
</evidence>
<feature type="transmembrane region" description="Helical" evidence="7">
    <location>
        <begin position="176"/>
        <end position="194"/>
    </location>
</feature>
<dbReference type="GO" id="GO:0046677">
    <property type="term" value="P:response to antibiotic"/>
    <property type="evidence" value="ECO:0007669"/>
    <property type="project" value="UniProtKB-KW"/>
</dbReference>
<feature type="transmembrane region" description="Helical" evidence="7">
    <location>
        <begin position="269"/>
        <end position="296"/>
    </location>
</feature>
<sequence>MKIPEFSNSLVRTGRGGRSGVLFAMCLSLVLVVASVSALNLALPNLAVELGATNSALTWIADGYTVALAALVLPLGALGDRIGRRKVLIAGNVVFGAAAVLAACSSSTSHLIVCRVVMGVGAAMIMPGTLSTITAVLPEDRKDRGVAIWSGFAAAGAIIGMLAAGGLLEQFSWKSIFWTSAATAMACALAALLLAPETRSSVRERFDFPGAATTALAVGALVYGIIEGNDRGWTRPEVLAAFAVAAVAVAAYVVLGLRSRHPLLDPRLFTLRGFGAGTLAILVQFMAVFGFFFVGLQFLQLILGYSPLHSAVALIPVAAVVLPTSVVTPRLAKRLGVKAVMPAGLLFLAGGMFWLTRLHADSGYLPFLGALILAGAGIGLTSATGTSSIVDSLGPDSQGVASAMNDTAREVGSAIGIALMGSVFSSHYRSALPDDLSRLPAQVAGTVHHSAAGGLEVAAHLGAQGPALAAAVRDAFMSGFTSAMEVIAAILAVAAIACAAIAPRLGHKTQAAAPQPHWSAGPEPEATARQQATAVGRDTDVLHAVAADRS</sequence>
<dbReference type="Gene3D" id="1.20.1250.20">
    <property type="entry name" value="MFS general substrate transporter like domains"/>
    <property type="match status" value="2"/>
</dbReference>
<feature type="transmembrane region" description="Helical" evidence="7">
    <location>
        <begin position="146"/>
        <end position="164"/>
    </location>
</feature>
<dbReference type="CDD" id="cd17321">
    <property type="entry name" value="MFS_MMR_MDR_like"/>
    <property type="match status" value="1"/>
</dbReference>
<feature type="domain" description="Major facilitator superfamily (MFS) profile" evidence="8">
    <location>
        <begin position="21"/>
        <end position="506"/>
    </location>
</feature>
<evidence type="ECO:0000256" key="1">
    <source>
        <dbReference type="ARBA" id="ARBA00004651"/>
    </source>
</evidence>
<feature type="transmembrane region" description="Helical" evidence="7">
    <location>
        <begin position="116"/>
        <end position="137"/>
    </location>
</feature>
<feature type="transmembrane region" description="Helical" evidence="7">
    <location>
        <begin position="238"/>
        <end position="257"/>
    </location>
</feature>